<dbReference type="Pfam" id="PF05437">
    <property type="entry name" value="AzlD"/>
    <property type="match status" value="1"/>
</dbReference>
<evidence type="ECO:0000313" key="3">
    <source>
        <dbReference type="Proteomes" id="UP000037977"/>
    </source>
</evidence>
<comment type="caution">
    <text evidence="2">The sequence shown here is derived from an EMBL/GenBank/DDBJ whole genome shotgun (WGS) entry which is preliminary data.</text>
</comment>
<keyword evidence="1" id="KW-0812">Transmembrane</keyword>
<dbReference type="OrthoDB" id="7870017at2"/>
<feature type="transmembrane region" description="Helical" evidence="1">
    <location>
        <begin position="71"/>
        <end position="104"/>
    </location>
</feature>
<protein>
    <submittedName>
        <fullName evidence="2">Branched-chain amino acid transporter AzlD</fullName>
    </submittedName>
</protein>
<accession>A0A0N0CVY5</accession>
<keyword evidence="1" id="KW-0472">Membrane</keyword>
<dbReference type="Proteomes" id="UP000037977">
    <property type="component" value="Unassembled WGS sequence"/>
</dbReference>
<evidence type="ECO:0000256" key="1">
    <source>
        <dbReference type="SAM" id="Phobius"/>
    </source>
</evidence>
<sequence length="108" mass="11996">MTTTSYMVWLIIGCAVVTWLPRVIPFIFVRSVILPDVVLKWLSFIPVCILSALVIENLLDAESGQVVTLDWPIFITFVPTLIIALLTKSLSITVVAGVIIMAAVRFFM</sequence>
<evidence type="ECO:0000313" key="2">
    <source>
        <dbReference type="EMBL" id="KOY82401.1"/>
    </source>
</evidence>
<reference evidence="2 3" key="1">
    <citation type="submission" date="2015-07" db="EMBL/GenBank/DDBJ databases">
        <title>Genome sequencing project for genomic taxonomy and phylogenomics of Bacillus-like bacteria.</title>
        <authorList>
            <person name="Liu B."/>
            <person name="Wang J."/>
            <person name="Zhu Y."/>
            <person name="Liu G."/>
            <person name="Chen Q."/>
            <person name="Chen Z."/>
            <person name="Che J."/>
            <person name="Ge C."/>
            <person name="Shi H."/>
            <person name="Pan Z."/>
            <person name="Liu X."/>
        </authorList>
    </citation>
    <scope>NUCLEOTIDE SEQUENCE [LARGE SCALE GENOMIC DNA]</scope>
    <source>
        <strain evidence="2 3">DSM 54</strain>
    </source>
</reference>
<dbReference type="STRING" id="33935.ADM90_03385"/>
<organism evidence="2 3">
    <name type="scientific">Lysinibacillus macroides</name>
    <dbReference type="NCBI Taxonomy" id="33935"/>
    <lineage>
        <taxon>Bacteria</taxon>
        <taxon>Bacillati</taxon>
        <taxon>Bacillota</taxon>
        <taxon>Bacilli</taxon>
        <taxon>Bacillales</taxon>
        <taxon>Bacillaceae</taxon>
        <taxon>Lysinibacillus</taxon>
    </lineage>
</organism>
<dbReference type="EMBL" id="LGCI01000005">
    <property type="protein sequence ID" value="KOY82401.1"/>
    <property type="molecule type" value="Genomic_DNA"/>
</dbReference>
<dbReference type="InterPro" id="IPR008407">
    <property type="entry name" value="Brnchd-chn_aa_trnsp_AzlD"/>
</dbReference>
<proteinExistence type="predicted"/>
<dbReference type="RefSeq" id="WP_053993655.1">
    <property type="nucleotide sequence ID" value="NZ_CP065643.1"/>
</dbReference>
<dbReference type="PATRIC" id="fig|33935.3.peg.84"/>
<keyword evidence="1" id="KW-1133">Transmembrane helix</keyword>
<gene>
    <name evidence="2" type="ORF">ADM90_03385</name>
</gene>
<keyword evidence="3" id="KW-1185">Reference proteome</keyword>
<dbReference type="AlphaFoldDB" id="A0A0N0CVY5"/>
<feature type="transmembrane region" description="Helical" evidence="1">
    <location>
        <begin position="41"/>
        <end position="59"/>
    </location>
</feature>
<feature type="transmembrane region" description="Helical" evidence="1">
    <location>
        <begin position="6"/>
        <end position="29"/>
    </location>
</feature>
<name>A0A0N0CVY5_9BACI</name>